<proteinExistence type="inferred from homology"/>
<feature type="domain" description="Flagellar motor switch protein FliG C-terminal" evidence="11">
    <location>
        <begin position="228"/>
        <end position="334"/>
    </location>
</feature>
<keyword evidence="14" id="KW-0282">Flagellum</keyword>
<evidence type="ECO:0000313" key="17">
    <source>
        <dbReference type="Proteomes" id="UP000182800"/>
    </source>
</evidence>
<keyword evidence="9" id="KW-0975">Bacterial flagellum</keyword>
<dbReference type="EMBL" id="LJSX01000003">
    <property type="protein sequence ID" value="KPQ12194.1"/>
    <property type="molecule type" value="Genomic_DNA"/>
</dbReference>
<dbReference type="PANTHER" id="PTHR30534:SF0">
    <property type="entry name" value="FLAGELLAR MOTOR SWITCH PROTEIN FLIG"/>
    <property type="match status" value="1"/>
</dbReference>
<dbReference type="InterPro" id="IPR000090">
    <property type="entry name" value="Flg_Motor_Flig"/>
</dbReference>
<comment type="caution">
    <text evidence="14">The sequence shown here is derived from an EMBL/GenBank/DDBJ whole genome shotgun (WGS) entry which is preliminary data.</text>
</comment>
<dbReference type="GO" id="GO:0006935">
    <property type="term" value="P:chemotaxis"/>
    <property type="evidence" value="ECO:0007669"/>
    <property type="project" value="UniProtKB-KW"/>
</dbReference>
<dbReference type="RefSeq" id="WP_074443497.1">
    <property type="nucleotide sequence ID" value="NZ_FMBM01000001.1"/>
</dbReference>
<dbReference type="Pfam" id="PF14841">
    <property type="entry name" value="FliG_M"/>
    <property type="match status" value="1"/>
</dbReference>
<comment type="subcellular location">
    <subcellularLocation>
        <location evidence="1">Bacterial flagellum basal body</location>
    </subcellularLocation>
    <subcellularLocation>
        <location evidence="2">Cell membrane</location>
        <topology evidence="2">Peripheral membrane protein</topology>
        <orientation evidence="2">Cytoplasmic side</orientation>
    </subcellularLocation>
</comment>
<dbReference type="Pfam" id="PF01706">
    <property type="entry name" value="FliG_C"/>
    <property type="match status" value="1"/>
</dbReference>
<dbReference type="PANTHER" id="PTHR30534">
    <property type="entry name" value="FLAGELLAR MOTOR SWITCH PROTEIN FLIG"/>
    <property type="match status" value="1"/>
</dbReference>
<dbReference type="InterPro" id="IPR032779">
    <property type="entry name" value="FliG_M"/>
</dbReference>
<sequence>MTALAAYEATLPKPRELEGADKVAALMLALDPEIARRLMGRFEPPELKRISRAAADLGVVSAAELETVIEEFALEFSSGTSLFGTANEVERLLSGILPPEQVSEIMQEVIGNTNRSIWERISGVSEGILAAYLQKEHPQTAALILSKVKPSCAAKVMSQMPKDMRNSLMRRMLSFKPVVEETMRIVEKTLHEDFMLNFARNMGVDTHSRMADIINKMERDQMEDVLDSLAEARPKAAEILKGLLFTFEDVINLVPRARAAILDQIPTERLVIALKGTEPDFRDAILSSLGTRARRMVENELASGEAVAQKDVVEARRMVTDLALEMAGRGEIELNPDQDEGAYIR</sequence>
<evidence type="ECO:0000256" key="5">
    <source>
        <dbReference type="ARBA" id="ARBA00022475"/>
    </source>
</evidence>
<dbReference type="GO" id="GO:0071973">
    <property type="term" value="P:bacterial-type flagellum-dependent cell motility"/>
    <property type="evidence" value="ECO:0007669"/>
    <property type="project" value="InterPro"/>
</dbReference>
<dbReference type="STRING" id="1653334.GA0071312_0526"/>
<keyword evidence="5" id="KW-1003">Cell membrane</keyword>
<evidence type="ECO:0000259" key="12">
    <source>
        <dbReference type="Pfam" id="PF14841"/>
    </source>
</evidence>
<dbReference type="SUPFAM" id="SSF48029">
    <property type="entry name" value="FliG"/>
    <property type="match status" value="2"/>
</dbReference>
<dbReference type="Proteomes" id="UP000050497">
    <property type="component" value="Unassembled WGS sequence"/>
</dbReference>
<feature type="domain" description="Flagellar motor switch protein FliG middle" evidence="12">
    <location>
        <begin position="128"/>
        <end position="197"/>
    </location>
</feature>
<reference evidence="15 17" key="2">
    <citation type="submission" date="2016-08" db="EMBL/GenBank/DDBJ databases">
        <authorList>
            <person name="Varghese N."/>
            <person name="Submissions Spin"/>
        </authorList>
    </citation>
    <scope>NUCLEOTIDE SEQUENCE [LARGE SCALE GENOMIC DNA]</scope>
    <source>
        <strain evidence="15 17">HL-109</strain>
    </source>
</reference>
<evidence type="ECO:0000259" key="13">
    <source>
        <dbReference type="Pfam" id="PF14842"/>
    </source>
</evidence>
<dbReference type="InterPro" id="IPR023087">
    <property type="entry name" value="Flg_Motor_Flig_C"/>
</dbReference>
<feature type="domain" description="Flagellar motor switch protein FliG N-terminal" evidence="13">
    <location>
        <begin position="16"/>
        <end position="118"/>
    </location>
</feature>
<dbReference type="GO" id="GO:0003774">
    <property type="term" value="F:cytoskeletal motor activity"/>
    <property type="evidence" value="ECO:0007669"/>
    <property type="project" value="InterPro"/>
</dbReference>
<reference evidence="14 16" key="1">
    <citation type="submission" date="2015-09" db="EMBL/GenBank/DDBJ databases">
        <title>Identification and resolution of microdiversity through metagenomic sequencing of parallel consortia.</title>
        <authorList>
            <person name="Nelson W.C."/>
            <person name="Romine M.F."/>
            <person name="Lindemann S.R."/>
        </authorList>
    </citation>
    <scope>NUCLEOTIDE SEQUENCE [LARGE SCALE GENOMIC DNA]</scope>
    <source>
        <strain evidence="14">HL-109</strain>
    </source>
</reference>
<dbReference type="PRINTS" id="PR00954">
    <property type="entry name" value="FLGMOTORFLIG"/>
</dbReference>
<dbReference type="Proteomes" id="UP000182800">
    <property type="component" value="Unassembled WGS sequence"/>
</dbReference>
<name>A0A0N8KET0_9HYPH</name>
<dbReference type="PATRIC" id="fig|1653334.4.peg.3253"/>
<dbReference type="EMBL" id="FMBM01000001">
    <property type="protein sequence ID" value="SCC78846.1"/>
    <property type="molecule type" value="Genomic_DNA"/>
</dbReference>
<comment type="similarity">
    <text evidence="3">Belongs to the FliG family.</text>
</comment>
<dbReference type="InterPro" id="IPR011002">
    <property type="entry name" value="FliG_a-hlx"/>
</dbReference>
<evidence type="ECO:0000256" key="6">
    <source>
        <dbReference type="ARBA" id="ARBA00022500"/>
    </source>
</evidence>
<evidence type="ECO:0000256" key="1">
    <source>
        <dbReference type="ARBA" id="ARBA00004117"/>
    </source>
</evidence>
<evidence type="ECO:0000256" key="3">
    <source>
        <dbReference type="ARBA" id="ARBA00010299"/>
    </source>
</evidence>
<keyword evidence="6" id="KW-0145">Chemotaxis</keyword>
<comment type="function">
    <text evidence="10">FliG is one of three proteins (FliG, FliN, FliM) that forms the rotor-mounted switch complex (C ring), located at the base of the basal body. This complex interacts with the CheY and CheZ chemotaxis proteins, in addition to contacting components of the motor that determine the direction of flagellar rotation.</text>
</comment>
<keyword evidence="7" id="KW-0283">Flagellar rotation</keyword>
<evidence type="ECO:0000313" key="14">
    <source>
        <dbReference type="EMBL" id="KPQ12194.1"/>
    </source>
</evidence>
<evidence type="ECO:0000259" key="11">
    <source>
        <dbReference type="Pfam" id="PF01706"/>
    </source>
</evidence>
<evidence type="ECO:0000256" key="8">
    <source>
        <dbReference type="ARBA" id="ARBA00023136"/>
    </source>
</evidence>
<dbReference type="AlphaFoldDB" id="A0A0N8KET0"/>
<gene>
    <name evidence="14" type="primary">fliG</name>
    <name evidence="15" type="ORF">GA0071312_0526</name>
    <name evidence="14" type="ORF">HLUCCO17_03250</name>
</gene>
<evidence type="ECO:0000256" key="10">
    <source>
        <dbReference type="ARBA" id="ARBA00025598"/>
    </source>
</evidence>
<keyword evidence="14" id="KW-0966">Cell projection</keyword>
<dbReference type="OrthoDB" id="9780302at2"/>
<evidence type="ECO:0000256" key="9">
    <source>
        <dbReference type="ARBA" id="ARBA00023143"/>
    </source>
</evidence>
<dbReference type="Gene3D" id="1.10.220.30">
    <property type="match status" value="3"/>
</dbReference>
<organism evidence="14 16">
    <name type="scientific">Saliniramus fredricksonii</name>
    <dbReference type="NCBI Taxonomy" id="1653334"/>
    <lineage>
        <taxon>Bacteria</taxon>
        <taxon>Pseudomonadati</taxon>
        <taxon>Pseudomonadota</taxon>
        <taxon>Alphaproteobacteria</taxon>
        <taxon>Hyphomicrobiales</taxon>
        <taxon>Salinarimonadaceae</taxon>
        <taxon>Saliniramus</taxon>
    </lineage>
</organism>
<keyword evidence="14" id="KW-0969">Cilium</keyword>
<evidence type="ECO:0000256" key="7">
    <source>
        <dbReference type="ARBA" id="ARBA00022779"/>
    </source>
</evidence>
<dbReference type="GO" id="GO:0009425">
    <property type="term" value="C:bacterial-type flagellum basal body"/>
    <property type="evidence" value="ECO:0007669"/>
    <property type="project" value="UniProtKB-SubCell"/>
</dbReference>
<dbReference type="InterPro" id="IPR028263">
    <property type="entry name" value="FliG_N"/>
</dbReference>
<dbReference type="GO" id="GO:0005886">
    <property type="term" value="C:plasma membrane"/>
    <property type="evidence" value="ECO:0007669"/>
    <property type="project" value="UniProtKB-SubCell"/>
</dbReference>
<accession>A0A0N8KET0</accession>
<dbReference type="Pfam" id="PF14842">
    <property type="entry name" value="FliG_N"/>
    <property type="match status" value="1"/>
</dbReference>
<keyword evidence="17" id="KW-1185">Reference proteome</keyword>
<evidence type="ECO:0000313" key="16">
    <source>
        <dbReference type="Proteomes" id="UP000050497"/>
    </source>
</evidence>
<evidence type="ECO:0000256" key="2">
    <source>
        <dbReference type="ARBA" id="ARBA00004413"/>
    </source>
</evidence>
<protein>
    <recommendedName>
        <fullName evidence="4">Flagellar motor switch protein FliG</fullName>
    </recommendedName>
</protein>
<evidence type="ECO:0000313" key="15">
    <source>
        <dbReference type="EMBL" id="SCC78846.1"/>
    </source>
</evidence>
<evidence type="ECO:0000256" key="4">
    <source>
        <dbReference type="ARBA" id="ARBA00021870"/>
    </source>
</evidence>
<keyword evidence="8" id="KW-0472">Membrane</keyword>